<accession>A0A0P0WQ61</accession>
<dbReference type="Proteomes" id="UP000059680">
    <property type="component" value="Chromosome 5"/>
</dbReference>
<name>A0A0P0WQ61_ORYSJ</name>
<protein>
    <submittedName>
        <fullName evidence="1">Os05g0524525 protein</fullName>
    </submittedName>
</protein>
<dbReference type="EMBL" id="AP014961">
    <property type="protein sequence ID" value="BAS94971.1"/>
    <property type="molecule type" value="Genomic_DNA"/>
</dbReference>
<evidence type="ECO:0000313" key="1">
    <source>
        <dbReference type="EMBL" id="BAS94971.1"/>
    </source>
</evidence>
<gene>
    <name evidence="1" type="ordered locus">Os05g0524525</name>
    <name evidence="1" type="ORF">OSNPB_050524525</name>
</gene>
<sequence length="166" mass="18143">MAMYPGVGSLGSGTGSQENSMFLEAFRGVIAVCITAVGVSYMSLSRSCTFFVDDIWLHLVESTHGNHILSCGSSGYLQQCVIGRAEVEPAEEDKALRGVRLRVERVLERPQVQPGDERRPGAGVHQADLHEVIRHDDDGLHDHRVAGARDVHHRPVVDADVEIKHG</sequence>
<organism evidence="1 2">
    <name type="scientific">Oryza sativa subsp. japonica</name>
    <name type="common">Rice</name>
    <dbReference type="NCBI Taxonomy" id="39947"/>
    <lineage>
        <taxon>Eukaryota</taxon>
        <taxon>Viridiplantae</taxon>
        <taxon>Streptophyta</taxon>
        <taxon>Embryophyta</taxon>
        <taxon>Tracheophyta</taxon>
        <taxon>Spermatophyta</taxon>
        <taxon>Magnoliopsida</taxon>
        <taxon>Liliopsida</taxon>
        <taxon>Poales</taxon>
        <taxon>Poaceae</taxon>
        <taxon>BOP clade</taxon>
        <taxon>Oryzoideae</taxon>
        <taxon>Oryzeae</taxon>
        <taxon>Oryzinae</taxon>
        <taxon>Oryza</taxon>
        <taxon>Oryza sativa</taxon>
    </lineage>
</organism>
<proteinExistence type="predicted"/>
<dbReference type="InParanoid" id="A0A0P0WQ61"/>
<dbReference type="Gramene" id="Os05t0524525-00">
    <property type="protein sequence ID" value="Os05t0524525-00"/>
    <property type="gene ID" value="Os05g0524525"/>
</dbReference>
<reference evidence="1 2" key="2">
    <citation type="journal article" date="2013" name="Plant Cell Physiol.">
        <title>Rice Annotation Project Database (RAP-DB): an integrative and interactive database for rice genomics.</title>
        <authorList>
            <person name="Sakai H."/>
            <person name="Lee S.S."/>
            <person name="Tanaka T."/>
            <person name="Numa H."/>
            <person name="Kim J."/>
            <person name="Kawahara Y."/>
            <person name="Wakimoto H."/>
            <person name="Yang C.C."/>
            <person name="Iwamoto M."/>
            <person name="Abe T."/>
            <person name="Yamada Y."/>
            <person name="Muto A."/>
            <person name="Inokuchi H."/>
            <person name="Ikemura T."/>
            <person name="Matsumoto T."/>
            <person name="Sasaki T."/>
            <person name="Itoh T."/>
        </authorList>
    </citation>
    <scope>NUCLEOTIDE SEQUENCE [LARGE SCALE GENOMIC DNA]</scope>
    <source>
        <strain evidence="2">cv. Nipponbare</strain>
    </source>
</reference>
<keyword evidence="2" id="KW-1185">Reference proteome</keyword>
<reference evidence="1 2" key="3">
    <citation type="journal article" date="2013" name="Rice">
        <title>Improvement of the Oryza sativa Nipponbare reference genome using next generation sequence and optical map data.</title>
        <authorList>
            <person name="Kawahara Y."/>
            <person name="de la Bastide M."/>
            <person name="Hamilton J.P."/>
            <person name="Kanamori H."/>
            <person name="McCombie W.R."/>
            <person name="Ouyang S."/>
            <person name="Schwartz D.C."/>
            <person name="Tanaka T."/>
            <person name="Wu J."/>
            <person name="Zhou S."/>
            <person name="Childs K.L."/>
            <person name="Davidson R.M."/>
            <person name="Lin H."/>
            <person name="Quesada-Ocampo L."/>
            <person name="Vaillancourt B."/>
            <person name="Sakai H."/>
            <person name="Lee S.S."/>
            <person name="Kim J."/>
            <person name="Numa H."/>
            <person name="Itoh T."/>
            <person name="Buell C.R."/>
            <person name="Matsumoto T."/>
        </authorList>
    </citation>
    <scope>NUCLEOTIDE SEQUENCE [LARGE SCALE GENOMIC DNA]</scope>
    <source>
        <strain evidence="2">cv. Nipponbare</strain>
    </source>
</reference>
<evidence type="ECO:0000313" key="2">
    <source>
        <dbReference type="Proteomes" id="UP000059680"/>
    </source>
</evidence>
<reference evidence="2" key="1">
    <citation type="journal article" date="2005" name="Nature">
        <title>The map-based sequence of the rice genome.</title>
        <authorList>
            <consortium name="International rice genome sequencing project (IRGSP)"/>
            <person name="Matsumoto T."/>
            <person name="Wu J."/>
            <person name="Kanamori H."/>
            <person name="Katayose Y."/>
            <person name="Fujisawa M."/>
            <person name="Namiki N."/>
            <person name="Mizuno H."/>
            <person name="Yamamoto K."/>
            <person name="Antonio B.A."/>
            <person name="Baba T."/>
            <person name="Sakata K."/>
            <person name="Nagamura Y."/>
            <person name="Aoki H."/>
            <person name="Arikawa K."/>
            <person name="Arita K."/>
            <person name="Bito T."/>
            <person name="Chiden Y."/>
            <person name="Fujitsuka N."/>
            <person name="Fukunaka R."/>
            <person name="Hamada M."/>
            <person name="Harada C."/>
            <person name="Hayashi A."/>
            <person name="Hijishita S."/>
            <person name="Honda M."/>
            <person name="Hosokawa S."/>
            <person name="Ichikawa Y."/>
            <person name="Idonuma A."/>
            <person name="Iijima M."/>
            <person name="Ikeda M."/>
            <person name="Ikeno M."/>
            <person name="Ito K."/>
            <person name="Ito S."/>
            <person name="Ito T."/>
            <person name="Ito Y."/>
            <person name="Ito Y."/>
            <person name="Iwabuchi A."/>
            <person name="Kamiya K."/>
            <person name="Karasawa W."/>
            <person name="Kurita K."/>
            <person name="Katagiri S."/>
            <person name="Kikuta A."/>
            <person name="Kobayashi H."/>
            <person name="Kobayashi N."/>
            <person name="Machita K."/>
            <person name="Maehara T."/>
            <person name="Masukawa M."/>
            <person name="Mizubayashi T."/>
            <person name="Mukai Y."/>
            <person name="Nagasaki H."/>
            <person name="Nagata Y."/>
            <person name="Naito S."/>
            <person name="Nakashima M."/>
            <person name="Nakama Y."/>
            <person name="Nakamichi Y."/>
            <person name="Nakamura M."/>
            <person name="Meguro A."/>
            <person name="Negishi M."/>
            <person name="Ohta I."/>
            <person name="Ohta T."/>
            <person name="Okamoto M."/>
            <person name="Ono N."/>
            <person name="Saji S."/>
            <person name="Sakaguchi M."/>
            <person name="Sakai K."/>
            <person name="Shibata M."/>
            <person name="Shimokawa T."/>
            <person name="Song J."/>
            <person name="Takazaki Y."/>
            <person name="Terasawa K."/>
            <person name="Tsugane M."/>
            <person name="Tsuji K."/>
            <person name="Ueda S."/>
            <person name="Waki K."/>
            <person name="Yamagata H."/>
            <person name="Yamamoto M."/>
            <person name="Yamamoto S."/>
            <person name="Yamane H."/>
            <person name="Yoshiki S."/>
            <person name="Yoshihara R."/>
            <person name="Yukawa K."/>
            <person name="Zhong H."/>
            <person name="Yano M."/>
            <person name="Yuan Q."/>
            <person name="Ouyang S."/>
            <person name="Liu J."/>
            <person name="Jones K.M."/>
            <person name="Gansberger K."/>
            <person name="Moffat K."/>
            <person name="Hill J."/>
            <person name="Bera J."/>
            <person name="Fadrosh D."/>
            <person name="Jin S."/>
            <person name="Johri S."/>
            <person name="Kim M."/>
            <person name="Overton L."/>
            <person name="Reardon M."/>
            <person name="Tsitrin T."/>
            <person name="Vuong H."/>
            <person name="Weaver B."/>
            <person name="Ciecko A."/>
            <person name="Tallon L."/>
            <person name="Jackson J."/>
            <person name="Pai G."/>
            <person name="Aken S.V."/>
            <person name="Utterback T."/>
            <person name="Reidmuller S."/>
            <person name="Feldblyum T."/>
            <person name="Hsiao J."/>
            <person name="Zismann V."/>
            <person name="Iobst S."/>
            <person name="de Vazeille A.R."/>
            <person name="Buell C.R."/>
            <person name="Ying K."/>
            <person name="Li Y."/>
            <person name="Lu T."/>
            <person name="Huang Y."/>
            <person name="Zhao Q."/>
            <person name="Feng Q."/>
            <person name="Zhang L."/>
            <person name="Zhu J."/>
            <person name="Weng Q."/>
            <person name="Mu J."/>
            <person name="Lu Y."/>
            <person name="Fan D."/>
            <person name="Liu Y."/>
            <person name="Guan J."/>
            <person name="Zhang Y."/>
            <person name="Yu S."/>
            <person name="Liu X."/>
            <person name="Zhang Y."/>
            <person name="Hong G."/>
            <person name="Han B."/>
            <person name="Choisne N."/>
            <person name="Demange N."/>
            <person name="Orjeda G."/>
            <person name="Samain S."/>
            <person name="Cattolico L."/>
            <person name="Pelletier E."/>
            <person name="Couloux A."/>
            <person name="Segurens B."/>
            <person name="Wincker P."/>
            <person name="D'Hont A."/>
            <person name="Scarpelli C."/>
            <person name="Weissenbach J."/>
            <person name="Salanoubat M."/>
            <person name="Quetier F."/>
            <person name="Yu Y."/>
            <person name="Kim H.R."/>
            <person name="Rambo T."/>
            <person name="Currie J."/>
            <person name="Collura K."/>
            <person name="Luo M."/>
            <person name="Yang T."/>
            <person name="Ammiraju J.S.S."/>
            <person name="Engler F."/>
            <person name="Soderlund C."/>
            <person name="Wing R.A."/>
            <person name="Palmer L.E."/>
            <person name="de la Bastide M."/>
            <person name="Spiegel L."/>
            <person name="Nascimento L."/>
            <person name="Zutavern T."/>
            <person name="O'Shaughnessy A."/>
            <person name="Dike S."/>
            <person name="Dedhia N."/>
            <person name="Preston R."/>
            <person name="Balija V."/>
            <person name="McCombie W.R."/>
            <person name="Chow T."/>
            <person name="Chen H."/>
            <person name="Chung M."/>
            <person name="Chen C."/>
            <person name="Shaw J."/>
            <person name="Wu H."/>
            <person name="Hsiao K."/>
            <person name="Chao Y."/>
            <person name="Chu M."/>
            <person name="Cheng C."/>
            <person name="Hour A."/>
            <person name="Lee P."/>
            <person name="Lin S."/>
            <person name="Lin Y."/>
            <person name="Liou J."/>
            <person name="Liu S."/>
            <person name="Hsing Y."/>
            <person name="Raghuvanshi S."/>
            <person name="Mohanty A."/>
            <person name="Bharti A.K."/>
            <person name="Gaur A."/>
            <person name="Gupta V."/>
            <person name="Kumar D."/>
            <person name="Ravi V."/>
            <person name="Vij S."/>
            <person name="Kapur A."/>
            <person name="Khurana P."/>
            <person name="Khurana P."/>
            <person name="Khurana J.P."/>
            <person name="Tyagi A.K."/>
            <person name="Gaikwad K."/>
            <person name="Singh A."/>
            <person name="Dalal V."/>
            <person name="Srivastava S."/>
            <person name="Dixit A."/>
            <person name="Pal A.K."/>
            <person name="Ghazi I.A."/>
            <person name="Yadav M."/>
            <person name="Pandit A."/>
            <person name="Bhargava A."/>
            <person name="Sureshbabu K."/>
            <person name="Batra K."/>
            <person name="Sharma T.R."/>
            <person name="Mohapatra T."/>
            <person name="Singh N.K."/>
            <person name="Messing J."/>
            <person name="Nelson A.B."/>
            <person name="Fuks G."/>
            <person name="Kavchok S."/>
            <person name="Keizer G."/>
            <person name="Linton E."/>
            <person name="Llaca V."/>
            <person name="Song R."/>
            <person name="Tanyolac B."/>
            <person name="Young S."/>
            <person name="Ho-Il K."/>
            <person name="Hahn J.H."/>
            <person name="Sangsakoo G."/>
            <person name="Vanavichit A."/>
            <person name="de Mattos Luiz.A.T."/>
            <person name="Zimmer P.D."/>
            <person name="Malone G."/>
            <person name="Dellagostin O."/>
            <person name="de Oliveira A.C."/>
            <person name="Bevan M."/>
            <person name="Bancroft I."/>
            <person name="Minx P."/>
            <person name="Cordum H."/>
            <person name="Wilson R."/>
            <person name="Cheng Z."/>
            <person name="Jin W."/>
            <person name="Jiang J."/>
            <person name="Leong S.A."/>
            <person name="Iwama H."/>
            <person name="Gojobori T."/>
            <person name="Itoh T."/>
            <person name="Niimura Y."/>
            <person name="Fujii Y."/>
            <person name="Habara T."/>
            <person name="Sakai H."/>
            <person name="Sato Y."/>
            <person name="Wilson G."/>
            <person name="Kumar K."/>
            <person name="McCouch S."/>
            <person name="Juretic N."/>
            <person name="Hoen D."/>
            <person name="Wright S."/>
            <person name="Bruskiewich R."/>
            <person name="Bureau T."/>
            <person name="Miyao A."/>
            <person name="Hirochika H."/>
            <person name="Nishikawa T."/>
            <person name="Kadowaki K."/>
            <person name="Sugiura M."/>
            <person name="Burr B."/>
            <person name="Sasaki T."/>
        </authorList>
    </citation>
    <scope>NUCLEOTIDE SEQUENCE [LARGE SCALE GENOMIC DNA]</scope>
    <source>
        <strain evidence="2">cv. Nipponbare</strain>
    </source>
</reference>
<dbReference type="PaxDb" id="39947-A0A0P0WQ61"/>
<dbReference type="AlphaFoldDB" id="A0A0P0WQ61"/>